<dbReference type="AlphaFoldDB" id="A0A432DZP1"/>
<dbReference type="InterPro" id="IPR001451">
    <property type="entry name" value="Hexapep"/>
</dbReference>
<dbReference type="CDD" id="cd04647">
    <property type="entry name" value="LbH_MAT_like"/>
    <property type="match status" value="1"/>
</dbReference>
<organism evidence="1 2">
    <name type="scientific">Chryseobacterium arthrosphaerae</name>
    <dbReference type="NCBI Taxonomy" id="651561"/>
    <lineage>
        <taxon>Bacteria</taxon>
        <taxon>Pseudomonadati</taxon>
        <taxon>Bacteroidota</taxon>
        <taxon>Flavobacteriia</taxon>
        <taxon>Flavobacteriales</taxon>
        <taxon>Weeksellaceae</taxon>
        <taxon>Chryseobacterium group</taxon>
        <taxon>Chryseobacterium</taxon>
    </lineage>
</organism>
<dbReference type="SUPFAM" id="SSF51161">
    <property type="entry name" value="Trimeric LpxA-like enzymes"/>
    <property type="match status" value="1"/>
</dbReference>
<sequence length="203" mass="22828">MLGLVKKGIWKIVRAIPFTRFFYETRDTQTPIRFGMWFMQKVVGYNRDAYWPMHFTSIVGNPKNIYAGIDTSPGYSPGCYIQGGGKVYVGDYTQIAPNVGIISSNHDLYDSRKKIVKEVRIGKYCWIGMNAVILPGVVVGDFTIIAAGAVVTKSFEEGYCVIGGNPARKIKDLVKKNAFLLQMNMSITDIFLLRILKHSEQKN</sequence>
<proteinExistence type="predicted"/>
<evidence type="ECO:0000313" key="1">
    <source>
        <dbReference type="EMBL" id="RTZ49710.1"/>
    </source>
</evidence>
<name>A0A432DZP1_9FLAO</name>
<dbReference type="InterPro" id="IPR051159">
    <property type="entry name" value="Hexapeptide_acetyltransf"/>
</dbReference>
<dbReference type="PANTHER" id="PTHR23416">
    <property type="entry name" value="SIALIC ACID SYNTHASE-RELATED"/>
    <property type="match status" value="1"/>
</dbReference>
<dbReference type="Gene3D" id="2.160.10.10">
    <property type="entry name" value="Hexapeptide repeat proteins"/>
    <property type="match status" value="1"/>
</dbReference>
<dbReference type="InterPro" id="IPR011004">
    <property type="entry name" value="Trimer_LpxA-like_sf"/>
</dbReference>
<accession>A0A432DZP1</accession>
<gene>
    <name evidence="1" type="ORF">EJ377_05205</name>
</gene>
<evidence type="ECO:0000313" key="2">
    <source>
        <dbReference type="Proteomes" id="UP000276953"/>
    </source>
</evidence>
<dbReference type="GO" id="GO:0016746">
    <property type="term" value="F:acyltransferase activity"/>
    <property type="evidence" value="ECO:0007669"/>
    <property type="project" value="UniProtKB-KW"/>
</dbReference>
<dbReference type="Proteomes" id="UP000276953">
    <property type="component" value="Unassembled WGS sequence"/>
</dbReference>
<keyword evidence="1" id="KW-0012">Acyltransferase</keyword>
<dbReference type="EMBL" id="RYFC01000001">
    <property type="protein sequence ID" value="RTZ49710.1"/>
    <property type="molecule type" value="Genomic_DNA"/>
</dbReference>
<comment type="caution">
    <text evidence="1">The sequence shown here is derived from an EMBL/GenBank/DDBJ whole genome shotgun (WGS) entry which is preliminary data.</text>
</comment>
<reference evidence="1 2" key="1">
    <citation type="submission" date="2018-12" db="EMBL/GenBank/DDBJ databases">
        <title>Draft Genome Sequence of Chryseobacterium arthrosphaerae strain ED882-96 Isolated from the Blood of a Patient with Liver Cirrhosis in Taiwan.</title>
        <authorList>
            <person name="Lin J.-N."/>
            <person name="Lai C.-H."/>
            <person name="Yang C.-H."/>
            <person name="Huang Y.-H."/>
        </authorList>
    </citation>
    <scope>NUCLEOTIDE SEQUENCE [LARGE SCALE GENOMIC DNA]</scope>
    <source>
        <strain evidence="1 2">ED882-96</strain>
    </source>
</reference>
<protein>
    <submittedName>
        <fullName evidence="1">Acyltransferase</fullName>
    </submittedName>
</protein>
<keyword evidence="1" id="KW-0808">Transferase</keyword>
<dbReference type="Pfam" id="PF00132">
    <property type="entry name" value="Hexapep"/>
    <property type="match status" value="1"/>
</dbReference>